<dbReference type="InterPro" id="IPR001251">
    <property type="entry name" value="CRAL-TRIO_dom"/>
</dbReference>
<dbReference type="PANTHER" id="PTHR45657">
    <property type="entry name" value="CRAL-TRIO DOMAIN-CONTAINING PROTEIN YKL091C-RELATED"/>
    <property type="match status" value="1"/>
</dbReference>
<dbReference type="InterPro" id="IPR036865">
    <property type="entry name" value="CRAL-TRIO_dom_sf"/>
</dbReference>
<evidence type="ECO:0000313" key="2">
    <source>
        <dbReference type="EMBL" id="GAA5810772.1"/>
    </source>
</evidence>
<sequence length="327" mass="37191">MSLEQQQKLDELYALLSQSVTDKFSRNQLIQYLEANIWNVDDAKQQLVDTYEWRTKLDVDHLPVATKYNKLPPLVACRGYKHIQDTNFNVEPQLSESVVRIANCVGGDCFHKFDKEGHPILIDRTGYHNSKEMGNNVSTLEITNYQVATQEFLNRVLMPEGCEKAGKSIHSETVIFDCTDMSLWQFHMGAFQHLRAIAEIVQHYYPETLHRLFVVNAPSAFVVMFKVVKPWLNPRTLDKIHVLGRDFESVLLEYVEAENLPEFLGGTCTCSHMSGGCVPKKSKFKATDKNENVPTVYNEEVMESALSDRSLCGLLPTATVKSVVIKK</sequence>
<dbReference type="CDD" id="cd00170">
    <property type="entry name" value="SEC14"/>
    <property type="match status" value="1"/>
</dbReference>
<dbReference type="PANTHER" id="PTHR45657:SF1">
    <property type="entry name" value="CRAL-TRIO DOMAIN-CONTAINING PROTEIN YKL091C-RELATED"/>
    <property type="match status" value="1"/>
</dbReference>
<comment type="caution">
    <text evidence="2">The sequence shown here is derived from an EMBL/GenBank/DDBJ whole genome shotgun (WGS) entry which is preliminary data.</text>
</comment>
<dbReference type="Pfam" id="PF00650">
    <property type="entry name" value="CRAL_TRIO"/>
    <property type="match status" value="1"/>
</dbReference>
<name>A0ABP9YVA8_9FUNG</name>
<evidence type="ECO:0000259" key="1">
    <source>
        <dbReference type="PROSITE" id="PS50191"/>
    </source>
</evidence>
<dbReference type="PROSITE" id="PS50191">
    <property type="entry name" value="CRAL_TRIO"/>
    <property type="match status" value="1"/>
</dbReference>
<dbReference type="InterPro" id="IPR036273">
    <property type="entry name" value="CRAL/TRIO_N_dom_sf"/>
</dbReference>
<reference evidence="2 3" key="1">
    <citation type="submission" date="2024-04" db="EMBL/GenBank/DDBJ databases">
        <title>genome sequences of Mucor flavus KT1a and Helicostylum pulchrum KT1b strains isolated from the surface of a dry-aged beef.</title>
        <authorList>
            <person name="Toyotome T."/>
            <person name="Hosono M."/>
            <person name="Torimaru M."/>
            <person name="Fukuda K."/>
            <person name="Mikami N."/>
        </authorList>
    </citation>
    <scope>NUCLEOTIDE SEQUENCE [LARGE SCALE GENOMIC DNA]</scope>
    <source>
        <strain evidence="2 3">KT1a</strain>
    </source>
</reference>
<dbReference type="Gene3D" id="3.40.525.10">
    <property type="entry name" value="CRAL-TRIO lipid binding domain"/>
    <property type="match status" value="1"/>
</dbReference>
<dbReference type="EMBL" id="BAABUK010000008">
    <property type="protein sequence ID" value="GAA5810772.1"/>
    <property type="molecule type" value="Genomic_DNA"/>
</dbReference>
<gene>
    <name evidence="2" type="ORF">MFLAVUS_004198</name>
</gene>
<feature type="domain" description="CRAL-TRIO" evidence="1">
    <location>
        <begin position="110"/>
        <end position="272"/>
    </location>
</feature>
<evidence type="ECO:0000313" key="3">
    <source>
        <dbReference type="Proteomes" id="UP001473302"/>
    </source>
</evidence>
<dbReference type="SUPFAM" id="SSF46938">
    <property type="entry name" value="CRAL/TRIO N-terminal domain"/>
    <property type="match status" value="1"/>
</dbReference>
<proteinExistence type="predicted"/>
<organism evidence="2 3">
    <name type="scientific">Mucor flavus</name>
    <dbReference type="NCBI Taxonomy" id="439312"/>
    <lineage>
        <taxon>Eukaryota</taxon>
        <taxon>Fungi</taxon>
        <taxon>Fungi incertae sedis</taxon>
        <taxon>Mucoromycota</taxon>
        <taxon>Mucoromycotina</taxon>
        <taxon>Mucoromycetes</taxon>
        <taxon>Mucorales</taxon>
        <taxon>Mucorineae</taxon>
        <taxon>Mucoraceae</taxon>
        <taxon>Mucor</taxon>
    </lineage>
</organism>
<dbReference type="Proteomes" id="UP001473302">
    <property type="component" value="Unassembled WGS sequence"/>
</dbReference>
<dbReference type="SUPFAM" id="SSF52087">
    <property type="entry name" value="CRAL/TRIO domain"/>
    <property type="match status" value="1"/>
</dbReference>
<keyword evidence="3" id="KW-1185">Reference proteome</keyword>
<protein>
    <recommendedName>
        <fullName evidence="1">CRAL-TRIO domain-containing protein</fullName>
    </recommendedName>
</protein>
<dbReference type="SMART" id="SM00516">
    <property type="entry name" value="SEC14"/>
    <property type="match status" value="1"/>
</dbReference>
<accession>A0ABP9YVA8</accession>
<dbReference type="InterPro" id="IPR051026">
    <property type="entry name" value="PI/PC_transfer"/>
</dbReference>